<organism evidence="2">
    <name type="scientific">marine sediment metagenome</name>
    <dbReference type="NCBI Taxonomy" id="412755"/>
    <lineage>
        <taxon>unclassified sequences</taxon>
        <taxon>metagenomes</taxon>
        <taxon>ecological metagenomes</taxon>
    </lineage>
</organism>
<name>A0A0F9W2Y8_9ZZZZ</name>
<proteinExistence type="predicted"/>
<accession>A0A0F9W2Y8</accession>
<comment type="caution">
    <text evidence="2">The sequence shown here is derived from an EMBL/GenBank/DDBJ whole genome shotgun (WGS) entry which is preliminary data.</text>
</comment>
<dbReference type="EMBL" id="LAZR01000363">
    <property type="protein sequence ID" value="KKN72408.1"/>
    <property type="molecule type" value="Genomic_DNA"/>
</dbReference>
<evidence type="ECO:0000256" key="1">
    <source>
        <dbReference type="SAM" id="MobiDB-lite"/>
    </source>
</evidence>
<dbReference type="AlphaFoldDB" id="A0A0F9W2Y8"/>
<evidence type="ECO:0000313" key="2">
    <source>
        <dbReference type="EMBL" id="KKN72408.1"/>
    </source>
</evidence>
<gene>
    <name evidence="2" type="ORF">LCGC14_0411210</name>
</gene>
<reference evidence="2" key="1">
    <citation type="journal article" date="2015" name="Nature">
        <title>Complex archaea that bridge the gap between prokaryotes and eukaryotes.</title>
        <authorList>
            <person name="Spang A."/>
            <person name="Saw J.H."/>
            <person name="Jorgensen S.L."/>
            <person name="Zaremba-Niedzwiedzka K."/>
            <person name="Martijn J."/>
            <person name="Lind A.E."/>
            <person name="van Eijk R."/>
            <person name="Schleper C."/>
            <person name="Guy L."/>
            <person name="Ettema T.J."/>
        </authorList>
    </citation>
    <scope>NUCLEOTIDE SEQUENCE</scope>
</reference>
<feature type="region of interest" description="Disordered" evidence="1">
    <location>
        <begin position="1"/>
        <end position="49"/>
    </location>
</feature>
<protein>
    <submittedName>
        <fullName evidence="2">Uncharacterized protein</fullName>
    </submittedName>
</protein>
<sequence length="75" mass="8187">MELEFPLQGFHKGVRAGSQPEGTTPHIKNMRPVEPLGDRARGGQRPPVDKWSTILLSDSNTPSPIVEIVQVTVVS</sequence>